<evidence type="ECO:0000256" key="1">
    <source>
        <dbReference type="SAM" id="Phobius"/>
    </source>
</evidence>
<protein>
    <submittedName>
        <fullName evidence="2">Uncharacterized protein</fullName>
    </submittedName>
</protein>
<reference evidence="2 3" key="1">
    <citation type="journal article" date="2015" name="Genome Biol. Evol.">
        <title>Comparative Genomics of a Bacterivorous Green Alga Reveals Evolutionary Causalities and Consequences of Phago-Mixotrophic Mode of Nutrition.</title>
        <authorList>
            <person name="Burns J.A."/>
            <person name="Paasch A."/>
            <person name="Narechania A."/>
            <person name="Kim E."/>
        </authorList>
    </citation>
    <scope>NUCLEOTIDE SEQUENCE [LARGE SCALE GENOMIC DNA]</scope>
    <source>
        <strain evidence="2 3">PLY_AMNH</strain>
    </source>
</reference>
<keyword evidence="1" id="KW-0472">Membrane</keyword>
<dbReference type="Proteomes" id="UP001190700">
    <property type="component" value="Unassembled WGS sequence"/>
</dbReference>
<dbReference type="AlphaFoldDB" id="A0AAE0BN70"/>
<dbReference type="EMBL" id="LGRX02034156">
    <property type="protein sequence ID" value="KAK3238647.1"/>
    <property type="molecule type" value="Genomic_DNA"/>
</dbReference>
<accession>A0AAE0BN70</accession>
<gene>
    <name evidence="2" type="ORF">CYMTET_51357</name>
</gene>
<sequence>MFLASFVSLKTTYSMFTDPIRNLGEGNVVVVVVVPTIFLASFVYFKTTYFMFTEPIRKGEVAAIWVPMVRGQFKRNTELKLWDSDGGDIGFNGR</sequence>
<evidence type="ECO:0000313" key="3">
    <source>
        <dbReference type="Proteomes" id="UP001190700"/>
    </source>
</evidence>
<organism evidence="2 3">
    <name type="scientific">Cymbomonas tetramitiformis</name>
    <dbReference type="NCBI Taxonomy" id="36881"/>
    <lineage>
        <taxon>Eukaryota</taxon>
        <taxon>Viridiplantae</taxon>
        <taxon>Chlorophyta</taxon>
        <taxon>Pyramimonadophyceae</taxon>
        <taxon>Pyramimonadales</taxon>
        <taxon>Pyramimonadaceae</taxon>
        <taxon>Cymbomonas</taxon>
    </lineage>
</organism>
<evidence type="ECO:0000313" key="2">
    <source>
        <dbReference type="EMBL" id="KAK3238647.1"/>
    </source>
</evidence>
<name>A0AAE0BN70_9CHLO</name>
<feature type="transmembrane region" description="Helical" evidence="1">
    <location>
        <begin position="26"/>
        <end position="45"/>
    </location>
</feature>
<keyword evidence="3" id="KW-1185">Reference proteome</keyword>
<keyword evidence="1" id="KW-1133">Transmembrane helix</keyword>
<proteinExistence type="predicted"/>
<keyword evidence="1" id="KW-0812">Transmembrane</keyword>
<comment type="caution">
    <text evidence="2">The sequence shown here is derived from an EMBL/GenBank/DDBJ whole genome shotgun (WGS) entry which is preliminary data.</text>
</comment>